<evidence type="ECO:0000256" key="3">
    <source>
        <dbReference type="ARBA" id="ARBA00008358"/>
    </source>
</evidence>
<sequence length="127" mass="14648">MIISNVIIKKNKGMTLLEVMFSLIIFSTTGLAILQFMTQSIYLSNQAKIDVFSILIAENKLNEIILNRNLPSNSWISGHEYMIGKIWHWRARSEDIEYLGLMLIDIEVTAENNMGTPLCFKYYRAIN</sequence>
<protein>
    <recommendedName>
        <fullName evidence="10">Type II secretion system protein I</fullName>
        <shortName evidence="10">T2SS minor pseudopilin I</shortName>
    </recommendedName>
</protein>
<proteinExistence type="inferred from homology"/>
<evidence type="ECO:0000256" key="9">
    <source>
        <dbReference type="ARBA" id="ARBA00023136"/>
    </source>
</evidence>
<evidence type="ECO:0000256" key="6">
    <source>
        <dbReference type="ARBA" id="ARBA00022519"/>
    </source>
</evidence>
<dbReference type="PANTHER" id="PTHR38779">
    <property type="entry name" value="TYPE II SECRETION SYSTEM PROTEIN I-RELATED"/>
    <property type="match status" value="1"/>
</dbReference>
<dbReference type="Pfam" id="PF07963">
    <property type="entry name" value="N_methyl"/>
    <property type="match status" value="1"/>
</dbReference>
<accession>A0ABP1YH76</accession>
<comment type="subcellular location">
    <subcellularLocation>
        <location evidence="2 10">Cell inner membrane</location>
        <topology evidence="2 10">Single-pass membrane protein</topology>
    </subcellularLocation>
</comment>
<dbReference type="RefSeq" id="WP_049599784.1">
    <property type="nucleotide sequence ID" value="NZ_CPYD01000010.1"/>
</dbReference>
<dbReference type="Proteomes" id="UP000040578">
    <property type="component" value="Unassembled WGS sequence"/>
</dbReference>
<evidence type="ECO:0000256" key="2">
    <source>
        <dbReference type="ARBA" id="ARBA00004377"/>
    </source>
</evidence>
<evidence type="ECO:0000256" key="5">
    <source>
        <dbReference type="ARBA" id="ARBA00022481"/>
    </source>
</evidence>
<feature type="domain" description="Type II secretion system protein GspI C-terminal" evidence="11">
    <location>
        <begin position="54"/>
        <end position="118"/>
    </location>
</feature>
<dbReference type="Pfam" id="PF02501">
    <property type="entry name" value="T2SSI"/>
    <property type="match status" value="1"/>
</dbReference>
<dbReference type="InterPro" id="IPR010052">
    <property type="entry name" value="T2SS_protein-GspI"/>
</dbReference>
<dbReference type="NCBIfam" id="TIGR01707">
    <property type="entry name" value="gspI"/>
    <property type="match status" value="1"/>
</dbReference>
<dbReference type="SUPFAM" id="SSF54523">
    <property type="entry name" value="Pili subunits"/>
    <property type="match status" value="1"/>
</dbReference>
<keyword evidence="9 10" id="KW-0472">Membrane</keyword>
<name>A0ABP1YH76_9GAMM</name>
<comment type="PTM">
    <text evidence="10">Cleaved by prepilin peptidase.</text>
</comment>
<dbReference type="InterPro" id="IPR012902">
    <property type="entry name" value="N_methyl_site"/>
</dbReference>
<feature type="transmembrane region" description="Helical" evidence="10">
    <location>
        <begin position="16"/>
        <end position="37"/>
    </location>
</feature>
<evidence type="ECO:0000313" key="12">
    <source>
        <dbReference type="EMBL" id="CNE84858.1"/>
    </source>
</evidence>
<evidence type="ECO:0000256" key="10">
    <source>
        <dbReference type="RuleBase" id="RU368030"/>
    </source>
</evidence>
<evidence type="ECO:0000256" key="4">
    <source>
        <dbReference type="ARBA" id="ARBA00022475"/>
    </source>
</evidence>
<dbReference type="PANTHER" id="PTHR38779:SF2">
    <property type="entry name" value="TYPE II SECRETION SYSTEM PROTEIN I-RELATED"/>
    <property type="match status" value="1"/>
</dbReference>
<dbReference type="EMBL" id="CPYD01000010">
    <property type="protein sequence ID" value="CNE84858.1"/>
    <property type="molecule type" value="Genomic_DNA"/>
</dbReference>
<dbReference type="InterPro" id="IPR003413">
    <property type="entry name" value="T2SS_GspI_C"/>
</dbReference>
<dbReference type="PROSITE" id="PS00409">
    <property type="entry name" value="PROKAR_NTER_METHYL"/>
    <property type="match status" value="1"/>
</dbReference>
<keyword evidence="5 10" id="KW-0488">Methylation</keyword>
<comment type="function">
    <text evidence="1">Component of the type II secretion system required for the energy-dependent secretion of extracellular factors such as proteases and toxins from the periplasm. Part of the pseudopilus tip complex that is critical for the recognition and binding of secretion substrates.</text>
</comment>
<evidence type="ECO:0000259" key="11">
    <source>
        <dbReference type="Pfam" id="PF02501"/>
    </source>
</evidence>
<keyword evidence="6 10" id="KW-0997">Cell inner membrane</keyword>
<comment type="caution">
    <text evidence="12">The sequence shown here is derived from an EMBL/GenBank/DDBJ whole genome shotgun (WGS) entry which is preliminary data.</text>
</comment>
<gene>
    <name evidence="12" type="primary">outI</name>
    <name evidence="12" type="ORF">ERS137967_02686</name>
</gene>
<keyword evidence="7 10" id="KW-0812">Transmembrane</keyword>
<comment type="similarity">
    <text evidence="3 10">Belongs to the GSP I family.</text>
</comment>
<keyword evidence="8 10" id="KW-1133">Transmembrane helix</keyword>
<keyword evidence="13" id="KW-1185">Reference proteome</keyword>
<evidence type="ECO:0000256" key="7">
    <source>
        <dbReference type="ARBA" id="ARBA00022692"/>
    </source>
</evidence>
<organism evidence="12 13">
    <name type="scientific">Yersinia nurmii</name>
    <dbReference type="NCBI Taxonomy" id="685706"/>
    <lineage>
        <taxon>Bacteria</taxon>
        <taxon>Pseudomonadati</taxon>
        <taxon>Pseudomonadota</taxon>
        <taxon>Gammaproteobacteria</taxon>
        <taxon>Enterobacterales</taxon>
        <taxon>Yersiniaceae</taxon>
        <taxon>Yersinia</taxon>
    </lineage>
</organism>
<dbReference type="Gene3D" id="3.30.1300.30">
    <property type="entry name" value="GSPII I/J protein-like"/>
    <property type="match status" value="1"/>
</dbReference>
<reference evidence="12 13" key="1">
    <citation type="submission" date="2015-03" db="EMBL/GenBank/DDBJ databases">
        <authorList>
            <consortium name="Pathogen Informatics"/>
            <person name="Murphy D."/>
        </authorList>
    </citation>
    <scope>NUCLEOTIDE SEQUENCE [LARGE SCALE GENOMIC DNA]</scope>
    <source>
        <strain evidence="13">type strain: CIP110231</strain>
    </source>
</reference>
<keyword evidence="4" id="KW-1003">Cell membrane</keyword>
<comment type="subunit">
    <text evidence="10">Type II secretion is composed of four main components: the outer membrane complex, the inner membrane complex, the cytoplasmic secretion ATPase and the periplasm-spanning pseudopilus.</text>
</comment>
<dbReference type="NCBIfam" id="TIGR02532">
    <property type="entry name" value="IV_pilin_GFxxxE"/>
    <property type="match status" value="1"/>
</dbReference>
<evidence type="ECO:0000256" key="1">
    <source>
        <dbReference type="ARBA" id="ARBA00003161"/>
    </source>
</evidence>
<dbReference type="InterPro" id="IPR045584">
    <property type="entry name" value="Pilin-like"/>
</dbReference>
<evidence type="ECO:0000256" key="8">
    <source>
        <dbReference type="ARBA" id="ARBA00022989"/>
    </source>
</evidence>
<evidence type="ECO:0000313" key="13">
    <source>
        <dbReference type="Proteomes" id="UP000040578"/>
    </source>
</evidence>